<feature type="transmembrane region" description="Helical" evidence="6">
    <location>
        <begin position="127"/>
        <end position="143"/>
    </location>
</feature>
<evidence type="ECO:0000256" key="4">
    <source>
        <dbReference type="ARBA" id="ARBA00022989"/>
    </source>
</evidence>
<keyword evidence="2" id="KW-1003">Cell membrane</keyword>
<reference evidence="8 9" key="1">
    <citation type="submission" date="2020-06" db="EMBL/GenBank/DDBJ databases">
        <title>Interaction of electrochemicaly active bacteria, Geobacter bremensis R4 on different carbon anode.</title>
        <authorList>
            <person name="Meng L."/>
            <person name="Yoshida N."/>
        </authorList>
    </citation>
    <scope>NUCLEOTIDE SEQUENCE [LARGE SCALE GENOMIC DNA]</scope>
    <source>
        <strain evidence="8 9">R4</strain>
    </source>
</reference>
<dbReference type="InterPro" id="IPR051258">
    <property type="entry name" value="Diverse_Substrate_Transporter"/>
</dbReference>
<sequence length="308" mass="33915">MLKTTHEDPRSSKATFWLILTTFFWGGSFVFNKIGFREIPPVTFLFFRFALATLLMAVVCLPRLKRFDRNVLGKGFVIGMALAATNLSFVLGVSGTSISRAGFLNNLFVLIIPLLCFAFWRERFDRWTATGLFLALAGLWQLAQGGAEGFNKGDLLSTLCALFIALHIISVSKLLRDEDVYLLSLVQFGTVTAVGGLLLLVLPEPPFAITAVSGGSLLYCAIFPTIICFTLQNSYQRYTTPTKAGLIYTMDPVWSMLGGTLILGERLTAGEWLGCSFIFASVVLPLSIKRLRERHLGIDYRAEGAAAD</sequence>
<proteinExistence type="predicted"/>
<dbReference type="SUPFAM" id="SSF103481">
    <property type="entry name" value="Multidrug resistance efflux transporter EmrE"/>
    <property type="match status" value="2"/>
</dbReference>
<accession>A0A6S6M9M8</accession>
<feature type="transmembrane region" description="Helical" evidence="6">
    <location>
        <begin position="12"/>
        <end position="31"/>
    </location>
</feature>
<protein>
    <submittedName>
        <fullName evidence="8">Permease of the drug/metabolite transporter superfamily</fullName>
    </submittedName>
</protein>
<keyword evidence="9" id="KW-1185">Reference proteome</keyword>
<dbReference type="InterPro" id="IPR000620">
    <property type="entry name" value="EamA_dom"/>
</dbReference>
<evidence type="ECO:0000256" key="1">
    <source>
        <dbReference type="ARBA" id="ARBA00004651"/>
    </source>
</evidence>
<keyword evidence="4 6" id="KW-1133">Transmembrane helix</keyword>
<feature type="domain" description="EamA" evidence="7">
    <location>
        <begin position="152"/>
        <end position="284"/>
    </location>
</feature>
<evidence type="ECO:0000256" key="2">
    <source>
        <dbReference type="ARBA" id="ARBA00022475"/>
    </source>
</evidence>
<feature type="transmembrane region" description="Helical" evidence="6">
    <location>
        <begin position="43"/>
        <end position="64"/>
    </location>
</feature>
<dbReference type="InterPro" id="IPR037185">
    <property type="entry name" value="EmrE-like"/>
</dbReference>
<evidence type="ECO:0000256" key="6">
    <source>
        <dbReference type="SAM" id="Phobius"/>
    </source>
</evidence>
<gene>
    <name evidence="8" type="ORF">GEOBRER4_n3462</name>
</gene>
<feature type="transmembrane region" description="Helical" evidence="6">
    <location>
        <begin position="182"/>
        <end position="202"/>
    </location>
</feature>
<name>A0A6S6M9M8_9BACT</name>
<feature type="transmembrane region" description="Helical" evidence="6">
    <location>
        <begin position="155"/>
        <end position="175"/>
    </location>
</feature>
<feature type="domain" description="EamA" evidence="7">
    <location>
        <begin position="14"/>
        <end position="140"/>
    </location>
</feature>
<feature type="transmembrane region" description="Helical" evidence="6">
    <location>
        <begin position="101"/>
        <end position="120"/>
    </location>
</feature>
<evidence type="ECO:0000313" key="8">
    <source>
        <dbReference type="EMBL" id="BCG48566.1"/>
    </source>
</evidence>
<keyword evidence="5 6" id="KW-0472">Membrane</keyword>
<dbReference type="Pfam" id="PF00892">
    <property type="entry name" value="EamA"/>
    <property type="match status" value="2"/>
</dbReference>
<dbReference type="GO" id="GO:0005886">
    <property type="term" value="C:plasma membrane"/>
    <property type="evidence" value="ECO:0007669"/>
    <property type="project" value="UniProtKB-SubCell"/>
</dbReference>
<evidence type="ECO:0000313" key="9">
    <source>
        <dbReference type="Proteomes" id="UP000515472"/>
    </source>
</evidence>
<dbReference type="AlphaFoldDB" id="A0A6S6M9M8"/>
<evidence type="ECO:0000259" key="7">
    <source>
        <dbReference type="Pfam" id="PF00892"/>
    </source>
</evidence>
<evidence type="ECO:0000256" key="5">
    <source>
        <dbReference type="ARBA" id="ARBA00023136"/>
    </source>
</evidence>
<dbReference type="KEGG" id="gbn:GEOBRER4_33160"/>
<evidence type="ECO:0000256" key="3">
    <source>
        <dbReference type="ARBA" id="ARBA00022692"/>
    </source>
</evidence>
<dbReference type="PANTHER" id="PTHR42920:SF5">
    <property type="entry name" value="EAMA DOMAIN-CONTAINING PROTEIN"/>
    <property type="match status" value="1"/>
</dbReference>
<dbReference type="EMBL" id="AP023213">
    <property type="protein sequence ID" value="BCG48566.1"/>
    <property type="molecule type" value="Genomic_DNA"/>
</dbReference>
<dbReference type="RefSeq" id="WP_185243249.1">
    <property type="nucleotide sequence ID" value="NZ_AP023213.1"/>
</dbReference>
<dbReference type="Proteomes" id="UP000515472">
    <property type="component" value="Chromosome"/>
</dbReference>
<keyword evidence="3 6" id="KW-0812">Transmembrane</keyword>
<dbReference type="PANTHER" id="PTHR42920">
    <property type="entry name" value="OS03G0707200 PROTEIN-RELATED"/>
    <property type="match status" value="1"/>
</dbReference>
<feature type="transmembrane region" description="Helical" evidence="6">
    <location>
        <begin position="208"/>
        <end position="232"/>
    </location>
</feature>
<feature type="transmembrane region" description="Helical" evidence="6">
    <location>
        <begin position="76"/>
        <end position="95"/>
    </location>
</feature>
<organism evidence="8 9">
    <name type="scientific">Citrifermentans bremense</name>
    <dbReference type="NCBI Taxonomy" id="60035"/>
    <lineage>
        <taxon>Bacteria</taxon>
        <taxon>Pseudomonadati</taxon>
        <taxon>Thermodesulfobacteriota</taxon>
        <taxon>Desulfuromonadia</taxon>
        <taxon>Geobacterales</taxon>
        <taxon>Geobacteraceae</taxon>
        <taxon>Citrifermentans</taxon>
    </lineage>
</organism>
<comment type="subcellular location">
    <subcellularLocation>
        <location evidence="1">Cell membrane</location>
        <topology evidence="1">Multi-pass membrane protein</topology>
    </subcellularLocation>
</comment>